<keyword evidence="10" id="KW-1185">Reference proteome</keyword>
<comment type="caution">
    <text evidence="9">The sequence shown here is derived from an EMBL/GenBank/DDBJ whole genome shotgun (WGS) entry which is preliminary data.</text>
</comment>
<comment type="caution">
    <text evidence="7">Lacks conserved residue(s) required for the propagation of feature annotation.</text>
</comment>
<dbReference type="Proteomes" id="UP000886523">
    <property type="component" value="Unassembled WGS sequence"/>
</dbReference>
<evidence type="ECO:0000256" key="1">
    <source>
        <dbReference type="ARBA" id="ARBA00002489"/>
    </source>
</evidence>
<dbReference type="OrthoDB" id="337038at2759"/>
<dbReference type="PANTHER" id="PTHR40021:SF1">
    <property type="entry name" value="DEFECT AT LOW TEMPERATURE PROTEIN 1"/>
    <property type="match status" value="1"/>
</dbReference>
<feature type="transmembrane region" description="Helical" evidence="7">
    <location>
        <begin position="40"/>
        <end position="61"/>
    </location>
</feature>
<sequence length="239" mass="26018">MALLYDLSFAFFVFITGVAVLASGASLVFQAVCSSEANWNVISIVASYVALAIVTVAIYLSRKITTVHNLRGIPKTFVAIKDGDVPKPVAELVATEYDRVCAISQIAQPQITSQEGWGSPGTALEGVHFRRTMLNTLSTVTVAIFPTVKTSPISCFPSEAFGGWIAARDPTWLRRYDTLIQQARYAEREPSRLDCEECEQLASYLTQIFQLLSDPRLAKVASRPPSDDASYATAPSGTE</sequence>
<comment type="similarity">
    <text evidence="2 7">Belongs to the DLT1 family.</text>
</comment>
<comment type="subcellular location">
    <subcellularLocation>
        <location evidence="7">Membrane</location>
        <topology evidence="7">Multi-pass membrane protein</topology>
    </subcellularLocation>
</comment>
<evidence type="ECO:0000256" key="4">
    <source>
        <dbReference type="ARBA" id="ARBA00022692"/>
    </source>
</evidence>
<evidence type="ECO:0000256" key="8">
    <source>
        <dbReference type="SAM" id="MobiDB-lite"/>
    </source>
</evidence>
<reference evidence="9" key="1">
    <citation type="journal article" date="2020" name="Nat. Commun.">
        <title>Large-scale genome sequencing of mycorrhizal fungi provides insights into the early evolution of symbiotic traits.</title>
        <authorList>
            <person name="Miyauchi S."/>
            <person name="Kiss E."/>
            <person name="Kuo A."/>
            <person name="Drula E."/>
            <person name="Kohler A."/>
            <person name="Sanchez-Garcia M."/>
            <person name="Morin E."/>
            <person name="Andreopoulos B."/>
            <person name="Barry K.W."/>
            <person name="Bonito G."/>
            <person name="Buee M."/>
            <person name="Carver A."/>
            <person name="Chen C."/>
            <person name="Cichocki N."/>
            <person name="Clum A."/>
            <person name="Culley D."/>
            <person name="Crous P.W."/>
            <person name="Fauchery L."/>
            <person name="Girlanda M."/>
            <person name="Hayes R.D."/>
            <person name="Keri Z."/>
            <person name="LaButti K."/>
            <person name="Lipzen A."/>
            <person name="Lombard V."/>
            <person name="Magnuson J."/>
            <person name="Maillard F."/>
            <person name="Murat C."/>
            <person name="Nolan M."/>
            <person name="Ohm R.A."/>
            <person name="Pangilinan J."/>
            <person name="Pereira M.F."/>
            <person name="Perotto S."/>
            <person name="Peter M."/>
            <person name="Pfister S."/>
            <person name="Riley R."/>
            <person name="Sitrit Y."/>
            <person name="Stielow J.B."/>
            <person name="Szollosi G."/>
            <person name="Zifcakova L."/>
            <person name="Stursova M."/>
            <person name="Spatafora J.W."/>
            <person name="Tedersoo L."/>
            <person name="Vaario L.M."/>
            <person name="Yamada A."/>
            <person name="Yan M."/>
            <person name="Wang P."/>
            <person name="Xu J."/>
            <person name="Bruns T."/>
            <person name="Baldrian P."/>
            <person name="Vilgalys R."/>
            <person name="Dunand C."/>
            <person name="Henrissat B."/>
            <person name="Grigoriev I.V."/>
            <person name="Hibbett D."/>
            <person name="Nagy L.G."/>
            <person name="Martin F.M."/>
        </authorList>
    </citation>
    <scope>NUCLEOTIDE SEQUENCE</scope>
    <source>
        <strain evidence="9">UP504</strain>
    </source>
</reference>
<dbReference type="EMBL" id="MU128968">
    <property type="protein sequence ID" value="KAF9513758.1"/>
    <property type="molecule type" value="Genomic_DNA"/>
</dbReference>
<keyword evidence="6 7" id="KW-0472">Membrane</keyword>
<comment type="function">
    <text evidence="1 7">Required for growth under high-pressure and low-temperature conditions.</text>
</comment>
<proteinExistence type="inferred from homology"/>
<evidence type="ECO:0000256" key="7">
    <source>
        <dbReference type="RuleBase" id="RU367100"/>
    </source>
</evidence>
<evidence type="ECO:0000313" key="9">
    <source>
        <dbReference type="EMBL" id="KAF9513758.1"/>
    </source>
</evidence>
<evidence type="ECO:0000256" key="5">
    <source>
        <dbReference type="ARBA" id="ARBA00022989"/>
    </source>
</evidence>
<name>A0A9P6DWL3_9AGAM</name>
<organism evidence="9 10">
    <name type="scientific">Hydnum rufescens UP504</name>
    <dbReference type="NCBI Taxonomy" id="1448309"/>
    <lineage>
        <taxon>Eukaryota</taxon>
        <taxon>Fungi</taxon>
        <taxon>Dikarya</taxon>
        <taxon>Basidiomycota</taxon>
        <taxon>Agaricomycotina</taxon>
        <taxon>Agaricomycetes</taxon>
        <taxon>Cantharellales</taxon>
        <taxon>Hydnaceae</taxon>
        <taxon>Hydnum</taxon>
    </lineage>
</organism>
<dbReference type="GO" id="GO:0016020">
    <property type="term" value="C:membrane"/>
    <property type="evidence" value="ECO:0007669"/>
    <property type="project" value="UniProtKB-SubCell"/>
</dbReference>
<keyword evidence="5 7" id="KW-1133">Transmembrane helix</keyword>
<protein>
    <recommendedName>
        <fullName evidence="3 7">Defect at low temperature protein 1</fullName>
    </recommendedName>
</protein>
<gene>
    <name evidence="7" type="primary">DLT1</name>
    <name evidence="9" type="ORF">BS47DRAFT_1392973</name>
</gene>
<evidence type="ECO:0000256" key="3">
    <source>
        <dbReference type="ARBA" id="ARBA00021353"/>
    </source>
</evidence>
<feature type="region of interest" description="Disordered" evidence="8">
    <location>
        <begin position="220"/>
        <end position="239"/>
    </location>
</feature>
<accession>A0A9P6DWL3</accession>
<evidence type="ECO:0000256" key="2">
    <source>
        <dbReference type="ARBA" id="ARBA00005550"/>
    </source>
</evidence>
<evidence type="ECO:0000313" key="10">
    <source>
        <dbReference type="Proteomes" id="UP000886523"/>
    </source>
</evidence>
<keyword evidence="4 7" id="KW-0812">Transmembrane</keyword>
<evidence type="ECO:0000256" key="6">
    <source>
        <dbReference type="ARBA" id="ARBA00023136"/>
    </source>
</evidence>
<dbReference type="InterPro" id="IPR038869">
    <property type="entry name" value="DLT1"/>
</dbReference>
<dbReference type="PANTHER" id="PTHR40021">
    <property type="entry name" value="DEFECT AT LOW TEMPERATURE PROTEIN 1"/>
    <property type="match status" value="1"/>
</dbReference>
<dbReference type="AlphaFoldDB" id="A0A9P6DWL3"/>